<keyword evidence="5" id="KW-1280">Immunoglobulin</keyword>
<reference evidence="7" key="2">
    <citation type="submission" date="2025-09" db="UniProtKB">
        <authorList>
            <consortium name="Ensembl"/>
        </authorList>
    </citation>
    <scope>IDENTIFICATION</scope>
</reference>
<dbReference type="SMART" id="SM00409">
    <property type="entry name" value="IG"/>
    <property type="match status" value="2"/>
</dbReference>
<feature type="domain" description="Ig-like" evidence="6">
    <location>
        <begin position="249"/>
        <end position="342"/>
    </location>
</feature>
<evidence type="ECO:0000313" key="7">
    <source>
        <dbReference type="Ensembl" id="ENSPLAP00000026166.1"/>
    </source>
</evidence>
<dbReference type="SMART" id="SM00407">
    <property type="entry name" value="IGc1"/>
    <property type="match status" value="1"/>
</dbReference>
<dbReference type="Gene3D" id="2.60.40.10">
    <property type="entry name" value="Immunoglobulins"/>
    <property type="match status" value="4"/>
</dbReference>
<evidence type="ECO:0000259" key="6">
    <source>
        <dbReference type="PROSITE" id="PS50835"/>
    </source>
</evidence>
<dbReference type="GO" id="GO:0005576">
    <property type="term" value="C:extracellular region"/>
    <property type="evidence" value="ECO:0007669"/>
    <property type="project" value="UniProtKB-ARBA"/>
</dbReference>
<dbReference type="InterPro" id="IPR003006">
    <property type="entry name" value="Ig/MHC_CS"/>
</dbReference>
<organism evidence="7 8">
    <name type="scientific">Poecilia latipinna</name>
    <name type="common">sailfin molly</name>
    <dbReference type="NCBI Taxonomy" id="48699"/>
    <lineage>
        <taxon>Eukaryota</taxon>
        <taxon>Metazoa</taxon>
        <taxon>Chordata</taxon>
        <taxon>Craniata</taxon>
        <taxon>Vertebrata</taxon>
        <taxon>Euteleostomi</taxon>
        <taxon>Actinopterygii</taxon>
        <taxon>Neopterygii</taxon>
        <taxon>Teleostei</taxon>
        <taxon>Neoteleostei</taxon>
        <taxon>Acanthomorphata</taxon>
        <taxon>Ovalentaria</taxon>
        <taxon>Atherinomorphae</taxon>
        <taxon>Cyprinodontiformes</taxon>
        <taxon>Poeciliidae</taxon>
        <taxon>Poeciliinae</taxon>
        <taxon>Poecilia</taxon>
    </lineage>
</organism>
<keyword evidence="8" id="KW-1185">Reference proteome</keyword>
<evidence type="ECO:0000256" key="3">
    <source>
        <dbReference type="ARBA" id="ARBA00023157"/>
    </source>
</evidence>
<keyword evidence="3" id="KW-1015">Disulfide bond</keyword>
<keyword evidence="2" id="KW-1064">Adaptive immunity</keyword>
<dbReference type="SMART" id="SM00406">
    <property type="entry name" value="IGv"/>
    <property type="match status" value="1"/>
</dbReference>
<feature type="domain" description="Ig-like" evidence="6">
    <location>
        <begin position="143"/>
        <end position="220"/>
    </location>
</feature>
<reference evidence="7" key="1">
    <citation type="submission" date="2025-08" db="UniProtKB">
        <authorList>
            <consortium name="Ensembl"/>
        </authorList>
    </citation>
    <scope>IDENTIFICATION</scope>
</reference>
<dbReference type="Pfam" id="PF07686">
    <property type="entry name" value="V-set"/>
    <property type="match status" value="1"/>
</dbReference>
<evidence type="ECO:0000313" key="8">
    <source>
        <dbReference type="Proteomes" id="UP000261500"/>
    </source>
</evidence>
<dbReference type="Pfam" id="PF07654">
    <property type="entry name" value="C1-set"/>
    <property type="match status" value="2"/>
</dbReference>
<proteinExistence type="predicted"/>
<keyword evidence="1" id="KW-0391">Immunity</keyword>
<name>A0A3B3VMF6_9TELE</name>
<dbReference type="Proteomes" id="UP000261500">
    <property type="component" value="Unplaced"/>
</dbReference>
<dbReference type="InterPro" id="IPR013783">
    <property type="entry name" value="Ig-like_fold"/>
</dbReference>
<keyword evidence="4" id="KW-0393">Immunoglobulin domain</keyword>
<dbReference type="GeneTree" id="ENSGT00940000163849"/>
<evidence type="ECO:0000256" key="5">
    <source>
        <dbReference type="ARBA" id="ARBA00043265"/>
    </source>
</evidence>
<evidence type="ECO:0000256" key="2">
    <source>
        <dbReference type="ARBA" id="ARBA00023130"/>
    </source>
</evidence>
<dbReference type="PANTHER" id="PTHR23266">
    <property type="entry name" value="IMMUNOGLOBULIN HEAVY CHAIN"/>
    <property type="match status" value="1"/>
</dbReference>
<accession>A0A3B3VMF6</accession>
<dbReference type="Ensembl" id="ENSPLAT00000017938.1">
    <property type="protein sequence ID" value="ENSPLAP00000026166.1"/>
    <property type="gene ID" value="ENSPLAG00000013792.1"/>
</dbReference>
<dbReference type="InterPro" id="IPR036179">
    <property type="entry name" value="Ig-like_dom_sf"/>
</dbReference>
<evidence type="ECO:0000256" key="1">
    <source>
        <dbReference type="ARBA" id="ARBA00022859"/>
    </source>
</evidence>
<dbReference type="InterPro" id="IPR003599">
    <property type="entry name" value="Ig_sub"/>
</dbReference>
<feature type="domain" description="Ig-like" evidence="6">
    <location>
        <begin position="23"/>
        <end position="137"/>
    </location>
</feature>
<dbReference type="InterPro" id="IPR007110">
    <property type="entry name" value="Ig-like_dom"/>
</dbReference>
<dbReference type="GO" id="GO:0002250">
    <property type="term" value="P:adaptive immune response"/>
    <property type="evidence" value="ECO:0007669"/>
    <property type="project" value="UniProtKB-KW"/>
</dbReference>
<dbReference type="GO" id="GO:0019814">
    <property type="term" value="C:immunoglobulin complex"/>
    <property type="evidence" value="ECO:0007669"/>
    <property type="project" value="UniProtKB-KW"/>
</dbReference>
<dbReference type="InterPro" id="IPR013106">
    <property type="entry name" value="Ig_V-set"/>
</dbReference>
<evidence type="ECO:0000256" key="4">
    <source>
        <dbReference type="ARBA" id="ARBA00023319"/>
    </source>
</evidence>
<dbReference type="SUPFAM" id="SSF48726">
    <property type="entry name" value="Immunoglobulin"/>
    <property type="match status" value="4"/>
</dbReference>
<dbReference type="PROSITE" id="PS50835">
    <property type="entry name" value="IG_LIKE"/>
    <property type="match status" value="3"/>
</dbReference>
<dbReference type="AlphaFoldDB" id="A0A3B3VMF6"/>
<dbReference type="PROSITE" id="PS00290">
    <property type="entry name" value="IG_MHC"/>
    <property type="match status" value="1"/>
</dbReference>
<protein>
    <recommendedName>
        <fullName evidence="6">Ig-like domain-containing protein</fullName>
    </recommendedName>
</protein>
<sequence length="439" mass="48793">MEHLLFDLGLTYIVLMTLIHILGQIRLEQSPSVVKKPGEAAKISCSVNGFDIANEFVHWTRQKTGRALEWIGRQSLSRQEYSSSFQSRFTLLYDASSSSAHLSIRSLTEEDSALYFCAHTHCDALDYWGEGTKVTVTSEPPVPPVLVPMVWFSPASGDKVTLSCLALDFYPQSLSFEWSDASGAPLDSERYPAVEANNRFTEVSLVQMSRSEANLKSYQCSFVISCIFLCHLNISSLLFLFCSGASCPPKLTLLSVTTGDGQTLVCIIEDFLPENLSVKWKKNGNEVSGHNEWPPKKLRDSYSAASVLKLKSSDWDSGAVYACEATHLGKTYTKKASKGKVSPITVTLNPLSPKKMFSNNQAELECVVSGRDNEIVSGTEITWEINGERVSSNIKEVTICKCSHHYQGEVERRIRLLLQRVACRPWESHETQRSVSGHG</sequence>
<dbReference type="FunFam" id="2.60.40.10:FF:000283">
    <property type="entry name" value="Immunoglobulin kappa constant"/>
    <property type="match status" value="1"/>
</dbReference>
<dbReference type="InterPro" id="IPR003597">
    <property type="entry name" value="Ig_C1-set"/>
</dbReference>
<dbReference type="InterPro" id="IPR050199">
    <property type="entry name" value="IgHV"/>
</dbReference>